<dbReference type="Proteomes" id="UP000002573">
    <property type="component" value="Chromosome"/>
</dbReference>
<evidence type="ECO:0000313" key="1">
    <source>
        <dbReference type="EMBL" id="ADI31627.1"/>
    </source>
</evidence>
<name>D7DBT0_STAHD</name>
<dbReference type="HOGENOM" id="CLU_1801778_0_0_2"/>
<dbReference type="AlphaFoldDB" id="D7DBT0"/>
<reference evidence="1 2" key="2">
    <citation type="journal article" date="2011" name="Stand. Genomic Sci.">
        <title>Complete genome sequence of Staphylothermus hellenicus P8.</title>
        <authorList>
            <person name="Anderson I."/>
            <person name="Wirth R."/>
            <person name="Lucas S."/>
            <person name="Copeland A."/>
            <person name="Lapidus A."/>
            <person name="Cheng J.F."/>
            <person name="Goodwin L."/>
            <person name="Pitluck S."/>
            <person name="Davenport K."/>
            <person name="Detter J.C."/>
            <person name="Han C."/>
            <person name="Tapia R."/>
            <person name="Land M."/>
            <person name="Hauser L."/>
            <person name="Pati A."/>
            <person name="Mikhailova N."/>
            <person name="Woyke T."/>
            <person name="Klenk H.P."/>
            <person name="Kyrpides N."/>
            <person name="Ivanova N."/>
        </authorList>
    </citation>
    <scope>NUCLEOTIDE SEQUENCE [LARGE SCALE GENOMIC DNA]</scope>
    <source>
        <strain evidence="2">DSM 12710 / JCM 10830 / BK20S6-10-b1 / P8</strain>
    </source>
</reference>
<dbReference type="KEGG" id="shc:Shell_0496"/>
<proteinExistence type="predicted"/>
<dbReference type="STRING" id="591019.Shell_0496"/>
<dbReference type="EMBL" id="CP002051">
    <property type="protein sequence ID" value="ADI31627.1"/>
    <property type="molecule type" value="Genomic_DNA"/>
</dbReference>
<organism evidence="1 2">
    <name type="scientific">Staphylothermus hellenicus (strain DSM 12710 / JCM 10830 / BK20S6-10-b1 / P8)</name>
    <dbReference type="NCBI Taxonomy" id="591019"/>
    <lineage>
        <taxon>Archaea</taxon>
        <taxon>Thermoproteota</taxon>
        <taxon>Thermoprotei</taxon>
        <taxon>Desulfurococcales</taxon>
        <taxon>Desulfurococcaceae</taxon>
        <taxon>Staphylothermus</taxon>
    </lineage>
</organism>
<reference evidence="2" key="1">
    <citation type="submission" date="2010-05" db="EMBL/GenBank/DDBJ databases">
        <title>Complete sequence of Staphylothermus hellenicus DSM 12710.</title>
        <authorList>
            <consortium name="US DOE Joint Genome Institute"/>
            <person name="Lucas S."/>
            <person name="Copeland A."/>
            <person name="Lapidus A."/>
            <person name="Cheng J.-F."/>
            <person name="Bruce D."/>
            <person name="Goodwin L."/>
            <person name="Pitluck S."/>
            <person name="Davenport K."/>
            <person name="Detter J.C."/>
            <person name="Han C."/>
            <person name="Tapia R."/>
            <person name="Larimer F."/>
            <person name="Land M."/>
            <person name="Hauser L."/>
            <person name="Kyrpides N."/>
            <person name="Mikhailova N."/>
            <person name="Anderson I.J."/>
            <person name="Woyke T."/>
        </authorList>
    </citation>
    <scope>NUCLEOTIDE SEQUENCE [LARGE SCALE GENOMIC DNA]</scope>
    <source>
        <strain evidence="2">DSM 12710 / JCM 10830 / BK20S6-10-b1 / P8</strain>
    </source>
</reference>
<evidence type="ECO:0000313" key="2">
    <source>
        <dbReference type="Proteomes" id="UP000002573"/>
    </source>
</evidence>
<protein>
    <submittedName>
        <fullName evidence="1">Uncharacterized protein</fullName>
    </submittedName>
</protein>
<sequence length="143" mass="16070">MLAFFILLLTPIAQGQEYELVWSHEICHDWTCYDVYDVSVSADASYIVAGSYNKVHFFGNIRLLAQSAIQEAKSVISQEKSKGYDTGKAKSLLVSAIRTIMKYLGYHTEDAESLLSQAQAAFNSRDYSKARILAEGEISCYRH</sequence>
<gene>
    <name evidence="1" type="ordered locus">Shell_0496</name>
</gene>
<accession>D7DBT0</accession>
<keyword evidence="2" id="KW-1185">Reference proteome</keyword>